<dbReference type="HOGENOM" id="CLU_2115155_0_0_1"/>
<sequence>DGEHRGGIHAAAAHRGAAQEPRHGAAHHRRHRRQRLPRLPGAQRHGRQLRLHLRLRPVAQHPNSIPCNTCIFQLEQVRYIYSSSLLVKCGRVWRAWSEFGAKMENSIRVLDKKNL</sequence>
<evidence type="ECO:0000313" key="2">
    <source>
        <dbReference type="EnsemblPlants" id="OB07G27280.1"/>
    </source>
</evidence>
<evidence type="ECO:0000256" key="1">
    <source>
        <dbReference type="SAM" id="MobiDB-lite"/>
    </source>
</evidence>
<reference evidence="2" key="1">
    <citation type="journal article" date="2013" name="Nat. Commun.">
        <title>Whole-genome sequencing of Oryza brachyantha reveals mechanisms underlying Oryza genome evolution.</title>
        <authorList>
            <person name="Chen J."/>
            <person name="Huang Q."/>
            <person name="Gao D."/>
            <person name="Wang J."/>
            <person name="Lang Y."/>
            <person name="Liu T."/>
            <person name="Li B."/>
            <person name="Bai Z."/>
            <person name="Luis Goicoechea J."/>
            <person name="Liang C."/>
            <person name="Chen C."/>
            <person name="Zhang W."/>
            <person name="Sun S."/>
            <person name="Liao Y."/>
            <person name="Zhang X."/>
            <person name="Yang L."/>
            <person name="Song C."/>
            <person name="Wang M."/>
            <person name="Shi J."/>
            <person name="Liu G."/>
            <person name="Liu J."/>
            <person name="Zhou H."/>
            <person name="Zhou W."/>
            <person name="Yu Q."/>
            <person name="An N."/>
            <person name="Chen Y."/>
            <person name="Cai Q."/>
            <person name="Wang B."/>
            <person name="Liu B."/>
            <person name="Min J."/>
            <person name="Huang Y."/>
            <person name="Wu H."/>
            <person name="Li Z."/>
            <person name="Zhang Y."/>
            <person name="Yin Y."/>
            <person name="Song W."/>
            <person name="Jiang J."/>
            <person name="Jackson S.A."/>
            <person name="Wing R.A."/>
            <person name="Wang J."/>
            <person name="Chen M."/>
        </authorList>
    </citation>
    <scope>NUCLEOTIDE SEQUENCE [LARGE SCALE GENOMIC DNA]</scope>
    <source>
        <strain evidence="2">cv. IRGC 101232</strain>
    </source>
</reference>
<keyword evidence="3" id="KW-1185">Reference proteome</keyword>
<name>J3MMU6_ORYBR</name>
<proteinExistence type="predicted"/>
<feature type="region of interest" description="Disordered" evidence="1">
    <location>
        <begin position="1"/>
        <end position="46"/>
    </location>
</feature>
<dbReference type="Proteomes" id="UP000006038">
    <property type="component" value="Chromosome 7"/>
</dbReference>
<feature type="compositionally biased region" description="Basic residues" evidence="1">
    <location>
        <begin position="24"/>
        <end position="36"/>
    </location>
</feature>
<dbReference type="EnsemblPlants" id="OB07G27280.1">
    <property type="protein sequence ID" value="OB07G27280.1"/>
    <property type="gene ID" value="OB07G27280"/>
</dbReference>
<accession>J3MMU6</accession>
<reference evidence="2" key="2">
    <citation type="submission" date="2013-04" db="UniProtKB">
        <authorList>
            <consortium name="EnsemblPlants"/>
        </authorList>
    </citation>
    <scope>IDENTIFICATION</scope>
</reference>
<organism evidence="2">
    <name type="scientific">Oryza brachyantha</name>
    <name type="common">malo sina</name>
    <dbReference type="NCBI Taxonomy" id="4533"/>
    <lineage>
        <taxon>Eukaryota</taxon>
        <taxon>Viridiplantae</taxon>
        <taxon>Streptophyta</taxon>
        <taxon>Embryophyta</taxon>
        <taxon>Tracheophyta</taxon>
        <taxon>Spermatophyta</taxon>
        <taxon>Magnoliopsida</taxon>
        <taxon>Liliopsida</taxon>
        <taxon>Poales</taxon>
        <taxon>Poaceae</taxon>
        <taxon>BOP clade</taxon>
        <taxon>Oryzoideae</taxon>
        <taxon>Oryzeae</taxon>
        <taxon>Oryzinae</taxon>
        <taxon>Oryza</taxon>
    </lineage>
</organism>
<evidence type="ECO:0000313" key="3">
    <source>
        <dbReference type="Proteomes" id="UP000006038"/>
    </source>
</evidence>
<dbReference type="Gramene" id="OB07G27280.1">
    <property type="protein sequence ID" value="OB07G27280.1"/>
    <property type="gene ID" value="OB07G27280"/>
</dbReference>
<protein>
    <submittedName>
        <fullName evidence="2">Uncharacterized protein</fullName>
    </submittedName>
</protein>
<dbReference type="AlphaFoldDB" id="J3MMU6"/>
<feature type="compositionally biased region" description="Low complexity" evidence="1">
    <location>
        <begin position="8"/>
        <end position="18"/>
    </location>
</feature>